<evidence type="ECO:0000256" key="1">
    <source>
        <dbReference type="SAM" id="Phobius"/>
    </source>
</evidence>
<feature type="transmembrane region" description="Helical" evidence="1">
    <location>
        <begin position="168"/>
        <end position="197"/>
    </location>
</feature>
<feature type="transmembrane region" description="Helical" evidence="1">
    <location>
        <begin position="204"/>
        <end position="223"/>
    </location>
</feature>
<dbReference type="Proteomes" id="UP000178930">
    <property type="component" value="Unassembled WGS sequence"/>
</dbReference>
<reference evidence="2 3" key="1">
    <citation type="journal article" date="2016" name="Nat. Commun.">
        <title>Thousands of microbial genomes shed light on interconnected biogeochemical processes in an aquifer system.</title>
        <authorList>
            <person name="Anantharaman K."/>
            <person name="Brown C.T."/>
            <person name="Hug L.A."/>
            <person name="Sharon I."/>
            <person name="Castelle C.J."/>
            <person name="Probst A.J."/>
            <person name="Thomas B.C."/>
            <person name="Singh A."/>
            <person name="Wilkins M.J."/>
            <person name="Karaoz U."/>
            <person name="Brodie E.L."/>
            <person name="Williams K.H."/>
            <person name="Hubbard S.S."/>
            <person name="Banfield J.F."/>
        </authorList>
    </citation>
    <scope>NUCLEOTIDE SEQUENCE [LARGE SCALE GENOMIC DNA]</scope>
</reference>
<organism evidence="2 3">
    <name type="scientific">Candidatus Buchananbacteria bacterium RIFCSPHIGHO2_01_FULL_39_14</name>
    <dbReference type="NCBI Taxonomy" id="1797532"/>
    <lineage>
        <taxon>Bacteria</taxon>
        <taxon>Candidatus Buchananiibacteriota</taxon>
    </lineage>
</organism>
<sequence>MINKTLKVLKNHNHWLVLLVTVFYFAFFSFTSFWKYYNFFYNALDLAIINQIFYNSTLGNFFASSIHPPSYLGDHFSPILILLLPVYLIFRQPSTLLLFQTAFLALSVWPLYLIAKNVLTKNWAIIISLAWLANPFVHNVNLFEFSFLPLAIFFIFWTFYFYQQEKNLLFLLFSLLALLVREDVALVILMFGVLALIERKNWRYIFWPIFMALTYFIFALKLTSVFAPNQSYKFLIYYAWLGNSLPEILKKLLFEPWLIIKHLLRFNSFEFILGLLLPTGWLAIIGFKYLLLGLAVFLQLALRQSGASATLLETYYPSLLLPVVFVALIFSLKKITDLKSRDVKNLLMIIFFSAIIYSFFTLSPTLNIFKKIFQTGWGVELAQAPQILIKKIPSQAPVAASYSLITNLSSRPKIYSLNYIFLGQQQFLNKNYFLPADAQYLLVDFSDLLTYQLQYGNNPFYQKQFELAQTNWPKIFENFGLVAIQNNYSLWQKGEKNQFDLVKKLTIQPNIAWPKEINLNEKIKYLGFNKNDNRYELFWGINKPIKNYYLEIKLINQDTAIETRLYPFAYGWLAGNNDDQKQLIQTNYWFSWSKKIPPGDYELIVRLVEIISGGIEIDETRSTKPVLDKKIELGPELNLGLINL</sequence>
<feature type="transmembrane region" description="Helical" evidence="1">
    <location>
        <begin position="145"/>
        <end position="162"/>
    </location>
</feature>
<gene>
    <name evidence="2" type="ORF">A2729_01650</name>
</gene>
<keyword evidence="1" id="KW-0812">Transmembrane</keyword>
<accession>A0A1G1XYX2</accession>
<evidence type="ECO:0000313" key="2">
    <source>
        <dbReference type="EMBL" id="OGY44517.1"/>
    </source>
</evidence>
<evidence type="ECO:0000313" key="3">
    <source>
        <dbReference type="Proteomes" id="UP000178930"/>
    </source>
</evidence>
<protein>
    <recommendedName>
        <fullName evidence="4">DUF2079 domain-containing protein</fullName>
    </recommendedName>
</protein>
<feature type="transmembrane region" description="Helical" evidence="1">
    <location>
        <begin position="97"/>
        <end position="115"/>
    </location>
</feature>
<keyword evidence="1" id="KW-0472">Membrane</keyword>
<dbReference type="AlphaFoldDB" id="A0A1G1XYX2"/>
<keyword evidence="1" id="KW-1133">Transmembrane helix</keyword>
<evidence type="ECO:0008006" key="4">
    <source>
        <dbReference type="Google" id="ProtNLM"/>
    </source>
</evidence>
<dbReference type="Pfam" id="PF09852">
    <property type="entry name" value="DUF2079"/>
    <property type="match status" value="1"/>
</dbReference>
<feature type="transmembrane region" description="Helical" evidence="1">
    <location>
        <begin position="71"/>
        <end position="90"/>
    </location>
</feature>
<dbReference type="EMBL" id="MHIB01000015">
    <property type="protein sequence ID" value="OGY44517.1"/>
    <property type="molecule type" value="Genomic_DNA"/>
</dbReference>
<feature type="transmembrane region" description="Helical" evidence="1">
    <location>
        <begin position="344"/>
        <end position="362"/>
    </location>
</feature>
<feature type="transmembrane region" description="Helical" evidence="1">
    <location>
        <begin position="275"/>
        <end position="302"/>
    </location>
</feature>
<proteinExistence type="predicted"/>
<feature type="transmembrane region" description="Helical" evidence="1">
    <location>
        <begin position="314"/>
        <end position="332"/>
    </location>
</feature>
<name>A0A1G1XYX2_9BACT</name>
<comment type="caution">
    <text evidence="2">The sequence shown here is derived from an EMBL/GenBank/DDBJ whole genome shotgun (WGS) entry which is preliminary data.</text>
</comment>
<dbReference type="InterPro" id="IPR018650">
    <property type="entry name" value="STSV1_Orf64"/>
</dbReference>
<feature type="transmembrane region" description="Helical" evidence="1">
    <location>
        <begin position="12"/>
        <end position="34"/>
    </location>
</feature>